<proteinExistence type="predicted"/>
<organism evidence="1 2">
    <name type="scientific">Pseudomonas mandelii</name>
    <dbReference type="NCBI Taxonomy" id="75612"/>
    <lineage>
        <taxon>Bacteria</taxon>
        <taxon>Pseudomonadati</taxon>
        <taxon>Pseudomonadota</taxon>
        <taxon>Gammaproteobacteria</taxon>
        <taxon>Pseudomonadales</taxon>
        <taxon>Pseudomonadaceae</taxon>
        <taxon>Pseudomonas</taxon>
    </lineage>
</organism>
<name>A0A502I8K5_9PSED</name>
<dbReference type="EMBL" id="RCZA01000008">
    <property type="protein sequence ID" value="TPG82354.1"/>
    <property type="molecule type" value="Genomic_DNA"/>
</dbReference>
<comment type="caution">
    <text evidence="1">The sequence shown here is derived from an EMBL/GenBank/DDBJ whole genome shotgun (WGS) entry which is preliminary data.</text>
</comment>
<dbReference type="Proteomes" id="UP000320914">
    <property type="component" value="Unassembled WGS sequence"/>
</dbReference>
<sequence>MERNRVVHWRVAGDCVAGGVETGEVATARRCKGLNTNIQATINNCGSEPARDGGITANLDVECYGLIASRLAPTLKPGVC</sequence>
<protein>
    <submittedName>
        <fullName evidence="1">Uncharacterized protein</fullName>
    </submittedName>
</protein>
<accession>A0A502I8K5</accession>
<evidence type="ECO:0000313" key="1">
    <source>
        <dbReference type="EMBL" id="TPG82354.1"/>
    </source>
</evidence>
<evidence type="ECO:0000313" key="2">
    <source>
        <dbReference type="Proteomes" id="UP000320914"/>
    </source>
</evidence>
<dbReference type="AlphaFoldDB" id="A0A502I8K5"/>
<reference evidence="1 2" key="1">
    <citation type="journal article" date="2019" name="Environ. Microbiol.">
        <title>Species interactions and distinct microbial communities in high Arctic permafrost affected cryosols are associated with the CH4 and CO2 gas fluxes.</title>
        <authorList>
            <person name="Altshuler I."/>
            <person name="Hamel J."/>
            <person name="Turney S."/>
            <person name="Magnuson E."/>
            <person name="Levesque R."/>
            <person name="Greer C."/>
            <person name="Whyte L.G."/>
        </authorList>
    </citation>
    <scope>NUCLEOTIDE SEQUENCE [LARGE SCALE GENOMIC DNA]</scope>
    <source>
        <strain evidence="1 2">OWC5</strain>
    </source>
</reference>
<gene>
    <name evidence="1" type="ORF">EAH74_20440</name>
</gene>